<keyword evidence="3" id="KW-0547">Nucleotide-binding</keyword>
<dbReference type="Gene3D" id="1.10.510.10">
    <property type="entry name" value="Transferase(Phosphotransferase) domain 1"/>
    <property type="match status" value="1"/>
</dbReference>
<dbReference type="GO" id="GO:0004674">
    <property type="term" value="F:protein serine/threonine kinase activity"/>
    <property type="evidence" value="ECO:0007669"/>
    <property type="project" value="UniProtKB-KW"/>
</dbReference>
<reference evidence="8" key="1">
    <citation type="submission" date="2020-05" db="EMBL/GenBank/DDBJ databases">
        <title>Mycena genomes resolve the evolution of fungal bioluminescence.</title>
        <authorList>
            <person name="Tsai I.J."/>
        </authorList>
    </citation>
    <scope>NUCLEOTIDE SEQUENCE</scope>
    <source>
        <strain evidence="8">CCC161011</strain>
    </source>
</reference>
<keyword evidence="4 8" id="KW-0418">Kinase</keyword>
<dbReference type="PANTHER" id="PTHR24349">
    <property type="entry name" value="SERINE/THREONINE-PROTEIN KINASE"/>
    <property type="match status" value="1"/>
</dbReference>
<dbReference type="PROSITE" id="PS50011">
    <property type="entry name" value="PROTEIN_KINASE_DOM"/>
    <property type="match status" value="1"/>
</dbReference>
<keyword evidence="2" id="KW-0808">Transferase</keyword>
<dbReference type="OrthoDB" id="3041413at2759"/>
<comment type="caution">
    <text evidence="8">The sequence shown here is derived from an EMBL/GenBank/DDBJ whole genome shotgun (WGS) entry which is preliminary data.</text>
</comment>
<evidence type="ECO:0000256" key="2">
    <source>
        <dbReference type="ARBA" id="ARBA00022679"/>
    </source>
</evidence>
<dbReference type="InterPro" id="IPR050205">
    <property type="entry name" value="CDPK_Ser/Thr_kinases"/>
</dbReference>
<evidence type="ECO:0000256" key="6">
    <source>
        <dbReference type="SAM" id="MobiDB-lite"/>
    </source>
</evidence>
<keyword evidence="1 8" id="KW-0723">Serine/threonine-protein kinase</keyword>
<evidence type="ECO:0000256" key="5">
    <source>
        <dbReference type="ARBA" id="ARBA00022840"/>
    </source>
</evidence>
<evidence type="ECO:0000313" key="8">
    <source>
        <dbReference type="EMBL" id="KAF7342150.1"/>
    </source>
</evidence>
<name>A0A8H6XII1_9AGAR</name>
<dbReference type="GO" id="GO:0004713">
    <property type="term" value="F:protein tyrosine kinase activity"/>
    <property type="evidence" value="ECO:0007669"/>
    <property type="project" value="InterPro"/>
</dbReference>
<evidence type="ECO:0000256" key="1">
    <source>
        <dbReference type="ARBA" id="ARBA00022527"/>
    </source>
</evidence>
<dbReference type="InterPro" id="IPR008266">
    <property type="entry name" value="Tyr_kinase_AS"/>
</dbReference>
<dbReference type="Pfam" id="PF00069">
    <property type="entry name" value="Pkinase"/>
    <property type="match status" value="1"/>
</dbReference>
<sequence length="668" mass="73403">MPNTTERSQYRTGRTLSSGTHATLKEAIHIKTGRYYACKVISKDGTEGWEHLVRNEIAVLKRVQGGAANIIKLHDYFQTAHSVYLCLDLCIGGTLWDRIRDKGTYSEGKAVDLMRTLFIAIKHIHDAGVVHRDLRPENLIFRTADDAAPVMVAGFGLSRMMEDASHLPKEMEIASAPRYAAPEILSLLKNGEDKPVDVYGLGIIAYFVIAGCTPFERDTTQSEVQAVLAGQYKFGPDNKWDKVSANAREFIALCLAFDPIRRPKAREALAKPWIAQRLALRTSRRSSLLDLAGLRAFNPKRKWRILGLTIKALSRMHNLARPSTQKDLQQDSLHSYRHSKDLESKLGEADSSPVSSVYSFSDQGSSLRRDSISTMTTEDDTASIRDDDSSRESFIPTLAASDPQSLVAAHATVDPSLSEHHSDQQTPQEHPPPPSTQISSSTASSLSDQNFQEAVGTESNASPQSAADAHISTFVIYTPEKMDKISNDREVPITPEDIKVVESSFPDGGLVVSVHRPTEAEAWVEDHYEDNVFQSARSSGLVGPIAAMLSPDVPALVIFGSILDDRVLSFAKTLANVSGFAVMIRPIGDDPVSTFSEPDESEEPIPRMPSSLSSESEEEGGNGDENDVRVDFNFKEEDEAMNVAYRLPIQVTPVLKVQHCVCVEGGGR</sequence>
<accession>A0A8H6XII1</accession>
<dbReference type="SMART" id="SM00219">
    <property type="entry name" value="TyrKc"/>
    <property type="match status" value="1"/>
</dbReference>
<dbReference type="InterPro" id="IPR020635">
    <property type="entry name" value="Tyr_kinase_cat_dom"/>
</dbReference>
<evidence type="ECO:0000313" key="9">
    <source>
        <dbReference type="Proteomes" id="UP000620124"/>
    </source>
</evidence>
<evidence type="ECO:0000259" key="7">
    <source>
        <dbReference type="PROSITE" id="PS50011"/>
    </source>
</evidence>
<evidence type="ECO:0000256" key="3">
    <source>
        <dbReference type="ARBA" id="ARBA00022741"/>
    </source>
</evidence>
<dbReference type="Gene3D" id="3.30.200.20">
    <property type="entry name" value="Phosphorylase Kinase, domain 1"/>
    <property type="match status" value="1"/>
</dbReference>
<dbReference type="InterPro" id="IPR011009">
    <property type="entry name" value="Kinase-like_dom_sf"/>
</dbReference>
<feature type="region of interest" description="Disordered" evidence="6">
    <location>
        <begin position="343"/>
        <end position="391"/>
    </location>
</feature>
<feature type="compositionally biased region" description="Basic and acidic residues" evidence="6">
    <location>
        <begin position="382"/>
        <end position="391"/>
    </location>
</feature>
<protein>
    <submittedName>
        <fullName evidence="8">Putative serine/threonine protein kinase</fullName>
    </submittedName>
</protein>
<dbReference type="Proteomes" id="UP000620124">
    <property type="component" value="Unassembled WGS sequence"/>
</dbReference>
<gene>
    <name evidence="8" type="ORF">MVEN_01802700</name>
</gene>
<dbReference type="PROSITE" id="PS00109">
    <property type="entry name" value="PROTEIN_KINASE_TYR"/>
    <property type="match status" value="1"/>
</dbReference>
<feature type="region of interest" description="Disordered" evidence="6">
    <location>
        <begin position="591"/>
        <end position="632"/>
    </location>
</feature>
<feature type="compositionally biased region" description="Low complexity" evidence="6">
    <location>
        <begin position="351"/>
        <end position="361"/>
    </location>
</feature>
<feature type="compositionally biased region" description="Low complexity" evidence="6">
    <location>
        <begin position="436"/>
        <end position="447"/>
    </location>
</feature>
<feature type="region of interest" description="Disordered" evidence="6">
    <location>
        <begin position="412"/>
        <end position="466"/>
    </location>
</feature>
<organism evidence="8 9">
    <name type="scientific">Mycena venus</name>
    <dbReference type="NCBI Taxonomy" id="2733690"/>
    <lineage>
        <taxon>Eukaryota</taxon>
        <taxon>Fungi</taxon>
        <taxon>Dikarya</taxon>
        <taxon>Basidiomycota</taxon>
        <taxon>Agaricomycotina</taxon>
        <taxon>Agaricomycetes</taxon>
        <taxon>Agaricomycetidae</taxon>
        <taxon>Agaricales</taxon>
        <taxon>Marasmiineae</taxon>
        <taxon>Mycenaceae</taxon>
        <taxon>Mycena</taxon>
    </lineage>
</organism>
<dbReference type="GO" id="GO:0005524">
    <property type="term" value="F:ATP binding"/>
    <property type="evidence" value="ECO:0007669"/>
    <property type="project" value="UniProtKB-KW"/>
</dbReference>
<evidence type="ECO:0000256" key="4">
    <source>
        <dbReference type="ARBA" id="ARBA00022777"/>
    </source>
</evidence>
<dbReference type="AlphaFoldDB" id="A0A8H6XII1"/>
<keyword evidence="5" id="KW-0067">ATP-binding</keyword>
<keyword evidence="9" id="KW-1185">Reference proteome</keyword>
<dbReference type="InterPro" id="IPR000719">
    <property type="entry name" value="Prot_kinase_dom"/>
</dbReference>
<dbReference type="FunFam" id="1.10.510.10:FF:000571">
    <property type="entry name" value="Maternal embryonic leucine zipper kinase"/>
    <property type="match status" value="1"/>
</dbReference>
<dbReference type="EMBL" id="JACAZI010000017">
    <property type="protein sequence ID" value="KAF7342150.1"/>
    <property type="molecule type" value="Genomic_DNA"/>
</dbReference>
<feature type="compositionally biased region" description="Acidic residues" evidence="6">
    <location>
        <begin position="615"/>
        <end position="625"/>
    </location>
</feature>
<dbReference type="SUPFAM" id="SSF56112">
    <property type="entry name" value="Protein kinase-like (PK-like)"/>
    <property type="match status" value="1"/>
</dbReference>
<proteinExistence type="predicted"/>
<feature type="compositionally biased region" description="Polar residues" evidence="6">
    <location>
        <begin position="362"/>
        <end position="376"/>
    </location>
</feature>
<feature type="domain" description="Protein kinase" evidence="7">
    <location>
        <begin position="10"/>
        <end position="274"/>
    </location>
</feature>
<feature type="compositionally biased region" description="Polar residues" evidence="6">
    <location>
        <begin position="448"/>
        <end position="465"/>
    </location>
</feature>